<dbReference type="InterPro" id="IPR036397">
    <property type="entry name" value="RNaseH_sf"/>
</dbReference>
<dbReference type="GO" id="GO:0000175">
    <property type="term" value="F:3'-5'-RNA exonuclease activity"/>
    <property type="evidence" value="ECO:0007669"/>
    <property type="project" value="TreeGrafter"/>
</dbReference>
<dbReference type="EMBL" id="OV696693">
    <property type="protein sequence ID" value="CAH1272637.1"/>
    <property type="molecule type" value="Genomic_DNA"/>
</dbReference>
<name>A0A8K0AEW4_BRALA</name>
<dbReference type="GO" id="GO:0003723">
    <property type="term" value="F:RNA binding"/>
    <property type="evidence" value="ECO:0007669"/>
    <property type="project" value="TreeGrafter"/>
</dbReference>
<sequence>MCDVKRDEFLRLLPDIKQKIQDCDFVAIDTEFTGLCLSEACQPSLFDTPQERYRKLRQTVGSFIICQVGVSVFKKDMKYNRFDVWSYNFHLFPQSFATLDVRFGCQASSLEFLCHHNFDFNKFVYEGVPYLDQDQEKQLRKHLEQTCWPSAGGSQQDQLQLCCSMVSQWLSNGGGTELNIPAPKGPLMFLIHRALRTSFPEIWTYDAANSQIAVRKVSQEKRKEEEEKDDLADRALASLLGFTHVFRALTQTGKPVVGHNMLMDLMLLYSKMHKPLPEKYSHFKRDIHQLFPCIYDTKHIAAELKKPLAEFAVLQSSILQELFDALNSHKGRFMVLHSPAIVAAAECDRYTNESHPHEAGYDSYMAGYVFIRMSHLLTMQGISKQQPVPPRFRRYLEVLKGFQDRVNVIRASVDHICLSGEDPASRRPQWLYITLAQSKAARTINSAQIAERFSAYGSVDIRPLDGSHFLVAAHSFYCAKDILRAYRSHKLIHVTYYNMWKHSSTVQVLLWTCIGVSVLGIAWTFLSKSS</sequence>
<evidence type="ECO:0000313" key="5">
    <source>
        <dbReference type="Proteomes" id="UP000838412"/>
    </source>
</evidence>
<feature type="coiled-coil region" evidence="2">
    <location>
        <begin position="207"/>
        <end position="234"/>
    </location>
</feature>
<evidence type="ECO:0000256" key="2">
    <source>
        <dbReference type="SAM" id="Coils"/>
    </source>
</evidence>
<keyword evidence="3" id="KW-1133">Transmembrane helix</keyword>
<proteinExistence type="inferred from homology"/>
<reference evidence="4" key="1">
    <citation type="submission" date="2022-01" db="EMBL/GenBank/DDBJ databases">
        <authorList>
            <person name="Braso-Vives M."/>
        </authorList>
    </citation>
    <scope>NUCLEOTIDE SEQUENCE</scope>
</reference>
<dbReference type="AlphaFoldDB" id="A0A8K0AEW4"/>
<dbReference type="InterPro" id="IPR012677">
    <property type="entry name" value="Nucleotide-bd_a/b_plait_sf"/>
</dbReference>
<evidence type="ECO:0000256" key="1">
    <source>
        <dbReference type="ARBA" id="ARBA00008372"/>
    </source>
</evidence>
<accession>A0A8K0AEW4</accession>
<dbReference type="Pfam" id="PF04857">
    <property type="entry name" value="CAF1"/>
    <property type="match status" value="1"/>
</dbReference>
<dbReference type="InterPro" id="IPR051181">
    <property type="entry name" value="CAF1_poly(A)_ribonucleases"/>
</dbReference>
<dbReference type="Gene3D" id="3.30.420.10">
    <property type="entry name" value="Ribonuclease H-like superfamily/Ribonuclease H"/>
    <property type="match status" value="2"/>
</dbReference>
<gene>
    <name evidence="4" type="primary">PARN</name>
    <name evidence="4" type="ORF">BLAG_LOCUS24232</name>
</gene>
<dbReference type="Proteomes" id="UP000838412">
    <property type="component" value="Chromosome 8"/>
</dbReference>
<evidence type="ECO:0000313" key="4">
    <source>
        <dbReference type="EMBL" id="CAH1272637.1"/>
    </source>
</evidence>
<keyword evidence="3" id="KW-0812">Transmembrane</keyword>
<keyword evidence="5" id="KW-1185">Reference proteome</keyword>
<dbReference type="GO" id="GO:1990431">
    <property type="term" value="P:priRNA 3'-end processing"/>
    <property type="evidence" value="ECO:0007669"/>
    <property type="project" value="TreeGrafter"/>
</dbReference>
<keyword evidence="3" id="KW-0472">Membrane</keyword>
<feature type="transmembrane region" description="Helical" evidence="3">
    <location>
        <begin position="508"/>
        <end position="526"/>
    </location>
</feature>
<evidence type="ECO:0000256" key="3">
    <source>
        <dbReference type="SAM" id="Phobius"/>
    </source>
</evidence>
<dbReference type="SUPFAM" id="SSF53098">
    <property type="entry name" value="Ribonuclease H-like"/>
    <property type="match status" value="1"/>
</dbReference>
<dbReference type="GO" id="GO:0005634">
    <property type="term" value="C:nucleus"/>
    <property type="evidence" value="ECO:0007669"/>
    <property type="project" value="TreeGrafter"/>
</dbReference>
<dbReference type="GO" id="GO:0005783">
    <property type="term" value="C:endoplasmic reticulum"/>
    <property type="evidence" value="ECO:0007669"/>
    <property type="project" value="TreeGrafter"/>
</dbReference>
<dbReference type="GO" id="GO:1990432">
    <property type="term" value="P:siRNA 3'-end processing"/>
    <property type="evidence" value="ECO:0007669"/>
    <property type="project" value="TreeGrafter"/>
</dbReference>
<keyword evidence="2" id="KW-0175">Coiled coil</keyword>
<dbReference type="OrthoDB" id="414075at2759"/>
<dbReference type="Gene3D" id="3.30.70.330">
    <property type="match status" value="1"/>
</dbReference>
<comment type="similarity">
    <text evidence="1">Belongs to the CAF1 family.</text>
</comment>
<dbReference type="PANTHER" id="PTHR15092">
    <property type="entry name" value="POLY A -SPECIFIC RIBONUCLEASE/TARGET OF EGR1, MEMBER 1"/>
    <property type="match status" value="1"/>
</dbReference>
<dbReference type="FunFam" id="3.30.420.10:FF:000061">
    <property type="entry name" value="PARN like, ribonuclease domain containing 1"/>
    <property type="match status" value="1"/>
</dbReference>
<dbReference type="GO" id="GO:0000289">
    <property type="term" value="P:nuclear-transcribed mRNA poly(A) tail shortening"/>
    <property type="evidence" value="ECO:0007669"/>
    <property type="project" value="TreeGrafter"/>
</dbReference>
<dbReference type="InterPro" id="IPR006941">
    <property type="entry name" value="RNase_CAF1"/>
</dbReference>
<organism evidence="4 5">
    <name type="scientific">Branchiostoma lanceolatum</name>
    <name type="common">Common lancelet</name>
    <name type="synonym">Amphioxus lanceolatum</name>
    <dbReference type="NCBI Taxonomy" id="7740"/>
    <lineage>
        <taxon>Eukaryota</taxon>
        <taxon>Metazoa</taxon>
        <taxon>Chordata</taxon>
        <taxon>Cephalochordata</taxon>
        <taxon>Leptocardii</taxon>
        <taxon>Amphioxiformes</taxon>
        <taxon>Branchiostomatidae</taxon>
        <taxon>Branchiostoma</taxon>
    </lineage>
</organism>
<protein>
    <submittedName>
        <fullName evidence="4">PARN protein</fullName>
    </submittedName>
</protein>
<dbReference type="PANTHER" id="PTHR15092:SF22">
    <property type="entry name" value="POLY(A)-SPECIFIC RIBONUCLEASE PNLDC1"/>
    <property type="match status" value="1"/>
</dbReference>
<dbReference type="InterPro" id="IPR012337">
    <property type="entry name" value="RNaseH-like_sf"/>
</dbReference>